<gene>
    <name evidence="1" type="ORF">HYPSUDRAFT_448696</name>
</gene>
<protein>
    <submittedName>
        <fullName evidence="1">Uncharacterized protein</fullName>
    </submittedName>
</protein>
<dbReference type="Proteomes" id="UP000054270">
    <property type="component" value="Unassembled WGS sequence"/>
</dbReference>
<keyword evidence="2" id="KW-1185">Reference proteome</keyword>
<proteinExistence type="predicted"/>
<name>A0A0D2N552_HYPSF</name>
<accession>A0A0D2N552</accession>
<dbReference type="EMBL" id="KN817686">
    <property type="protein sequence ID" value="KJA14289.1"/>
    <property type="molecule type" value="Genomic_DNA"/>
</dbReference>
<evidence type="ECO:0000313" key="1">
    <source>
        <dbReference type="EMBL" id="KJA14289.1"/>
    </source>
</evidence>
<sequence length="98" mass="11033">MSKILLPPSTRAHASPTQLITQVSAQGNLYHSRRAKNTLRLYGATQRQAKVDINRGATVRLTASTDGAQTRRTYPPGIRVRRRLAPEQRNQRACPRTR</sequence>
<organism evidence="1 2">
    <name type="scientific">Hypholoma sublateritium (strain FD-334 SS-4)</name>
    <dbReference type="NCBI Taxonomy" id="945553"/>
    <lineage>
        <taxon>Eukaryota</taxon>
        <taxon>Fungi</taxon>
        <taxon>Dikarya</taxon>
        <taxon>Basidiomycota</taxon>
        <taxon>Agaricomycotina</taxon>
        <taxon>Agaricomycetes</taxon>
        <taxon>Agaricomycetidae</taxon>
        <taxon>Agaricales</taxon>
        <taxon>Agaricineae</taxon>
        <taxon>Strophariaceae</taxon>
        <taxon>Hypholoma</taxon>
    </lineage>
</organism>
<dbReference type="AlphaFoldDB" id="A0A0D2N552"/>
<reference evidence="2" key="1">
    <citation type="submission" date="2014-04" db="EMBL/GenBank/DDBJ databases">
        <title>Evolutionary Origins and Diversification of the Mycorrhizal Mutualists.</title>
        <authorList>
            <consortium name="DOE Joint Genome Institute"/>
            <consortium name="Mycorrhizal Genomics Consortium"/>
            <person name="Kohler A."/>
            <person name="Kuo A."/>
            <person name="Nagy L.G."/>
            <person name="Floudas D."/>
            <person name="Copeland A."/>
            <person name="Barry K.W."/>
            <person name="Cichocki N."/>
            <person name="Veneault-Fourrey C."/>
            <person name="LaButti K."/>
            <person name="Lindquist E.A."/>
            <person name="Lipzen A."/>
            <person name="Lundell T."/>
            <person name="Morin E."/>
            <person name="Murat C."/>
            <person name="Riley R."/>
            <person name="Ohm R."/>
            <person name="Sun H."/>
            <person name="Tunlid A."/>
            <person name="Henrissat B."/>
            <person name="Grigoriev I.V."/>
            <person name="Hibbett D.S."/>
            <person name="Martin F."/>
        </authorList>
    </citation>
    <scope>NUCLEOTIDE SEQUENCE [LARGE SCALE GENOMIC DNA]</scope>
    <source>
        <strain evidence="2">FD-334 SS-4</strain>
    </source>
</reference>
<evidence type="ECO:0000313" key="2">
    <source>
        <dbReference type="Proteomes" id="UP000054270"/>
    </source>
</evidence>